<proteinExistence type="predicted"/>
<feature type="transmembrane region" description="Helical" evidence="1">
    <location>
        <begin position="40"/>
        <end position="60"/>
    </location>
</feature>
<dbReference type="EMBL" id="JABFDB010000001">
    <property type="protein sequence ID" value="NYZ18867.1"/>
    <property type="molecule type" value="Genomic_DNA"/>
</dbReference>
<feature type="transmembrane region" description="Helical" evidence="1">
    <location>
        <begin position="6"/>
        <end position="28"/>
    </location>
</feature>
<protein>
    <recommendedName>
        <fullName evidence="2">DUF6867 domain-containing protein</fullName>
    </recommendedName>
</protein>
<evidence type="ECO:0000313" key="4">
    <source>
        <dbReference type="Proteomes" id="UP000584642"/>
    </source>
</evidence>
<gene>
    <name evidence="3" type="ORF">HND93_04020</name>
</gene>
<evidence type="ECO:0000256" key="1">
    <source>
        <dbReference type="SAM" id="Phobius"/>
    </source>
</evidence>
<evidence type="ECO:0000313" key="3">
    <source>
        <dbReference type="EMBL" id="NYZ18867.1"/>
    </source>
</evidence>
<feature type="domain" description="DUF6867" evidence="2">
    <location>
        <begin position="8"/>
        <end position="112"/>
    </location>
</feature>
<reference evidence="3 4" key="1">
    <citation type="submission" date="2020-05" db="EMBL/GenBank/DDBJ databases">
        <title>Azospirillum oleiclasticum sp. nov, a nitrogen-fixing and heavy crude oil-emulsifying bacterium isolated from the crude oil of Yumen Oilfield.</title>
        <authorList>
            <person name="Wu D."/>
            <person name="Cai M."/>
            <person name="Zhang X."/>
        </authorList>
    </citation>
    <scope>NUCLEOTIDE SEQUENCE [LARGE SCALE GENOMIC DNA]</scope>
    <source>
        <strain evidence="3 4">ROY-1-1-2</strain>
    </source>
</reference>
<name>A0ABX2T451_9PROT</name>
<dbReference type="Proteomes" id="UP000584642">
    <property type="component" value="Unassembled WGS sequence"/>
</dbReference>
<dbReference type="RefSeq" id="WP_180280570.1">
    <property type="nucleotide sequence ID" value="NZ_JABFDB010000001.1"/>
</dbReference>
<keyword evidence="1" id="KW-0472">Membrane</keyword>
<dbReference type="InterPro" id="IPR049201">
    <property type="entry name" value="DUF6867"/>
</dbReference>
<feature type="transmembrane region" description="Helical" evidence="1">
    <location>
        <begin position="66"/>
        <end position="85"/>
    </location>
</feature>
<sequence length="119" mass="13115">METILASSIAAFIVLTVIVFGACAFLTGQTLAEGWKPESTLYGYIVLLGLGDRFLVYGLFGGPLLSLHGFVVHTAFIAVIAVVTFRMARARRMVSQYPWLYERSGPFGWRERPGGRLAE</sequence>
<keyword evidence="1" id="KW-0812">Transmembrane</keyword>
<evidence type="ECO:0000259" key="2">
    <source>
        <dbReference type="Pfam" id="PF21741"/>
    </source>
</evidence>
<keyword evidence="1" id="KW-1133">Transmembrane helix</keyword>
<keyword evidence="4" id="KW-1185">Reference proteome</keyword>
<organism evidence="3 4">
    <name type="scientific">Azospirillum oleiclasticum</name>
    <dbReference type="NCBI Taxonomy" id="2735135"/>
    <lineage>
        <taxon>Bacteria</taxon>
        <taxon>Pseudomonadati</taxon>
        <taxon>Pseudomonadota</taxon>
        <taxon>Alphaproteobacteria</taxon>
        <taxon>Rhodospirillales</taxon>
        <taxon>Azospirillaceae</taxon>
        <taxon>Azospirillum</taxon>
    </lineage>
</organism>
<comment type="caution">
    <text evidence="3">The sequence shown here is derived from an EMBL/GenBank/DDBJ whole genome shotgun (WGS) entry which is preliminary data.</text>
</comment>
<accession>A0ABX2T451</accession>
<dbReference type="Pfam" id="PF21741">
    <property type="entry name" value="DUF6867"/>
    <property type="match status" value="1"/>
</dbReference>